<reference evidence="1 3" key="2">
    <citation type="journal article" date="2013" name="Nature">
        <title>Insights into bilaterian evolution from three spiralian genomes.</title>
        <authorList>
            <person name="Simakov O."/>
            <person name="Marletaz F."/>
            <person name="Cho S.J."/>
            <person name="Edsinger-Gonzales E."/>
            <person name="Havlak P."/>
            <person name="Hellsten U."/>
            <person name="Kuo D.H."/>
            <person name="Larsson T."/>
            <person name="Lv J."/>
            <person name="Arendt D."/>
            <person name="Savage R."/>
            <person name="Osoegawa K."/>
            <person name="de Jong P."/>
            <person name="Grimwood J."/>
            <person name="Chapman J.A."/>
            <person name="Shapiro H."/>
            <person name="Aerts A."/>
            <person name="Otillar R.P."/>
            <person name="Terry A.Y."/>
            <person name="Boore J.L."/>
            <person name="Grigoriev I.V."/>
            <person name="Lindberg D.R."/>
            <person name="Seaver E.C."/>
            <person name="Weisblat D.A."/>
            <person name="Putnam N.H."/>
            <person name="Rokhsar D.S."/>
        </authorList>
    </citation>
    <scope>NUCLEOTIDE SEQUENCE</scope>
</reference>
<evidence type="ECO:0000313" key="3">
    <source>
        <dbReference type="Proteomes" id="UP000015101"/>
    </source>
</evidence>
<dbReference type="OrthoDB" id="6778366at2759"/>
<dbReference type="HOGENOM" id="CLU_1476722_0_0_1"/>
<proteinExistence type="predicted"/>
<accession>T1EUS6</accession>
<protein>
    <submittedName>
        <fullName evidence="1 2">Uncharacterized protein</fullName>
    </submittedName>
</protein>
<organism evidence="2 3">
    <name type="scientific">Helobdella robusta</name>
    <name type="common">Californian leech</name>
    <dbReference type="NCBI Taxonomy" id="6412"/>
    <lineage>
        <taxon>Eukaryota</taxon>
        <taxon>Metazoa</taxon>
        <taxon>Spiralia</taxon>
        <taxon>Lophotrochozoa</taxon>
        <taxon>Annelida</taxon>
        <taxon>Clitellata</taxon>
        <taxon>Hirudinea</taxon>
        <taxon>Rhynchobdellida</taxon>
        <taxon>Glossiphoniidae</taxon>
        <taxon>Helobdella</taxon>
    </lineage>
</organism>
<dbReference type="EMBL" id="KB097571">
    <property type="protein sequence ID" value="ESN94225.1"/>
    <property type="molecule type" value="Genomic_DNA"/>
</dbReference>
<dbReference type="RefSeq" id="XP_009027333.1">
    <property type="nucleotide sequence ID" value="XM_009029085.1"/>
</dbReference>
<dbReference type="AlphaFoldDB" id="T1EUS6"/>
<evidence type="ECO:0000313" key="1">
    <source>
        <dbReference type="EMBL" id="ESN94225.1"/>
    </source>
</evidence>
<dbReference type="GeneID" id="20200326"/>
<dbReference type="EMBL" id="AMQM01001516">
    <property type="status" value="NOT_ANNOTATED_CDS"/>
    <property type="molecule type" value="Genomic_DNA"/>
</dbReference>
<gene>
    <name evidence="2" type="primary">20200326</name>
    <name evidence="1" type="ORF">HELRODRAFT_164024</name>
</gene>
<dbReference type="KEGG" id="hro:HELRODRAFT_164024"/>
<dbReference type="Proteomes" id="UP000015101">
    <property type="component" value="Unassembled WGS sequence"/>
</dbReference>
<evidence type="ECO:0000313" key="2">
    <source>
        <dbReference type="EnsemblMetazoa" id="HelroP164024"/>
    </source>
</evidence>
<keyword evidence="3" id="KW-1185">Reference proteome</keyword>
<name>T1EUS6_HELRO</name>
<dbReference type="InParanoid" id="T1EUS6"/>
<reference evidence="3" key="1">
    <citation type="submission" date="2012-12" db="EMBL/GenBank/DDBJ databases">
        <authorList>
            <person name="Hellsten U."/>
            <person name="Grimwood J."/>
            <person name="Chapman J.A."/>
            <person name="Shapiro H."/>
            <person name="Aerts A."/>
            <person name="Otillar R.P."/>
            <person name="Terry A.Y."/>
            <person name="Boore J.L."/>
            <person name="Simakov O."/>
            <person name="Marletaz F."/>
            <person name="Cho S.-J."/>
            <person name="Edsinger-Gonzales E."/>
            <person name="Havlak P."/>
            <person name="Kuo D.-H."/>
            <person name="Larsson T."/>
            <person name="Lv J."/>
            <person name="Arendt D."/>
            <person name="Savage R."/>
            <person name="Osoegawa K."/>
            <person name="de Jong P."/>
            <person name="Lindberg D.R."/>
            <person name="Seaver E.C."/>
            <person name="Weisblat D.A."/>
            <person name="Putnam N.H."/>
            <person name="Grigoriev I.V."/>
            <person name="Rokhsar D.S."/>
        </authorList>
    </citation>
    <scope>NUCLEOTIDE SEQUENCE</scope>
</reference>
<dbReference type="CTD" id="20200326"/>
<sequence length="183" mass="21438">MMYFMYSYWLPVLAGVGRKIVPFIYSRTCGFKLSHYFLYSAKKSKRGGGVGVFIKHDIKYVVSDNSAFDDENVDVLCVDIESEHASSRANVENYKKFRNYFTSVKRKAEKNYFQQKFEEAKSCSKQKWEIINGIMNRKQNILEINKLKVDDKIIEDPEEISILFSEYFINVTEKRSITIVSLE</sequence>
<dbReference type="EnsemblMetazoa" id="HelroT164024">
    <property type="protein sequence ID" value="HelroP164024"/>
    <property type="gene ID" value="HelroG164024"/>
</dbReference>
<reference evidence="2" key="3">
    <citation type="submission" date="2015-06" db="UniProtKB">
        <authorList>
            <consortium name="EnsemblMetazoa"/>
        </authorList>
    </citation>
    <scope>IDENTIFICATION</scope>
</reference>